<dbReference type="EC" id="3.1.3.12" evidence="8"/>
<dbReference type="GO" id="GO:0004805">
    <property type="term" value="F:trehalose-phosphatase activity"/>
    <property type="evidence" value="ECO:0007669"/>
    <property type="project" value="UniProtKB-EC"/>
</dbReference>
<dbReference type="EMBL" id="GGEC01009843">
    <property type="protein sequence ID" value="MBW90326.1"/>
    <property type="molecule type" value="Transcribed_RNA"/>
</dbReference>
<dbReference type="UniPathway" id="UPA00299"/>
<dbReference type="CDD" id="cd01627">
    <property type="entry name" value="HAD_TPP"/>
    <property type="match status" value="1"/>
</dbReference>
<dbReference type="Pfam" id="PF02358">
    <property type="entry name" value="Trehalose_PPase"/>
    <property type="match status" value="1"/>
</dbReference>
<dbReference type="GO" id="GO:0005992">
    <property type="term" value="P:trehalose biosynthetic process"/>
    <property type="evidence" value="ECO:0007669"/>
    <property type="project" value="UniProtKB-UniPathway"/>
</dbReference>
<dbReference type="FunFam" id="3.40.50.1000:FF:000073">
    <property type="entry name" value="Trehalose 6-phosphate phosphatase"/>
    <property type="match status" value="1"/>
</dbReference>
<comment type="similarity">
    <text evidence="4 8">Belongs to the trehalose phosphatase family.</text>
</comment>
<dbReference type="InterPro" id="IPR036412">
    <property type="entry name" value="HAD-like_sf"/>
</dbReference>
<evidence type="ECO:0000313" key="10">
    <source>
        <dbReference type="EMBL" id="MBW90326.1"/>
    </source>
</evidence>
<evidence type="ECO:0000256" key="1">
    <source>
        <dbReference type="ARBA" id="ARBA00000500"/>
    </source>
</evidence>
<name>A0A2P2JA10_RHIMU</name>
<evidence type="ECO:0000256" key="3">
    <source>
        <dbReference type="ARBA" id="ARBA00005199"/>
    </source>
</evidence>
<dbReference type="NCBIfam" id="TIGR00685">
    <property type="entry name" value="T6PP"/>
    <property type="match status" value="1"/>
</dbReference>
<accession>A0A2P2JA10</accession>
<keyword evidence="6" id="KW-0346">Stress response</keyword>
<dbReference type="NCBIfam" id="TIGR01484">
    <property type="entry name" value="HAD-SF-IIB"/>
    <property type="match status" value="1"/>
</dbReference>
<dbReference type="InterPro" id="IPR003337">
    <property type="entry name" value="Trehalose_PPase"/>
</dbReference>
<dbReference type="InterPro" id="IPR044651">
    <property type="entry name" value="OTSB-like"/>
</dbReference>
<dbReference type="InterPro" id="IPR023214">
    <property type="entry name" value="HAD_sf"/>
</dbReference>
<evidence type="ECO:0000256" key="4">
    <source>
        <dbReference type="ARBA" id="ARBA00008770"/>
    </source>
</evidence>
<evidence type="ECO:0000256" key="9">
    <source>
        <dbReference type="SAM" id="MobiDB-lite"/>
    </source>
</evidence>
<keyword evidence="5 8" id="KW-0378">Hydrolase</keyword>
<proteinExistence type="inferred from homology"/>
<evidence type="ECO:0000256" key="2">
    <source>
        <dbReference type="ARBA" id="ARBA00001968"/>
    </source>
</evidence>
<dbReference type="AlphaFoldDB" id="A0A2P2JA10"/>
<dbReference type="PANTHER" id="PTHR43768:SF27">
    <property type="entry name" value="TREHALOSE-PHOSPHATE PHOSPHATASE A"/>
    <property type="match status" value="1"/>
</dbReference>
<comment type="catalytic activity">
    <reaction evidence="1 8">
        <text>alpha,alpha-trehalose 6-phosphate + H2O = alpha,alpha-trehalose + phosphate</text>
        <dbReference type="Rhea" id="RHEA:23420"/>
        <dbReference type="ChEBI" id="CHEBI:15377"/>
        <dbReference type="ChEBI" id="CHEBI:16551"/>
        <dbReference type="ChEBI" id="CHEBI:43474"/>
        <dbReference type="ChEBI" id="CHEBI:58429"/>
        <dbReference type="EC" id="3.1.3.12"/>
    </reaction>
</comment>
<organism evidence="10">
    <name type="scientific">Rhizophora mucronata</name>
    <name type="common">Asiatic mangrove</name>
    <dbReference type="NCBI Taxonomy" id="61149"/>
    <lineage>
        <taxon>Eukaryota</taxon>
        <taxon>Viridiplantae</taxon>
        <taxon>Streptophyta</taxon>
        <taxon>Embryophyta</taxon>
        <taxon>Tracheophyta</taxon>
        <taxon>Spermatophyta</taxon>
        <taxon>Magnoliopsida</taxon>
        <taxon>eudicotyledons</taxon>
        <taxon>Gunneridae</taxon>
        <taxon>Pentapetalae</taxon>
        <taxon>rosids</taxon>
        <taxon>fabids</taxon>
        <taxon>Malpighiales</taxon>
        <taxon>Rhizophoraceae</taxon>
        <taxon>Rhizophora</taxon>
    </lineage>
</organism>
<comment type="cofactor">
    <cofactor evidence="2 8">
        <name>a divalent metal cation</name>
        <dbReference type="ChEBI" id="CHEBI:60240"/>
    </cofactor>
</comment>
<dbReference type="Gene3D" id="3.40.50.1000">
    <property type="entry name" value="HAD superfamily/HAD-like"/>
    <property type="match status" value="2"/>
</dbReference>
<dbReference type="SUPFAM" id="SSF56784">
    <property type="entry name" value="HAD-like"/>
    <property type="match status" value="1"/>
</dbReference>
<evidence type="ECO:0000256" key="5">
    <source>
        <dbReference type="ARBA" id="ARBA00022801"/>
    </source>
</evidence>
<evidence type="ECO:0000256" key="8">
    <source>
        <dbReference type="RuleBase" id="RU361117"/>
    </source>
</evidence>
<protein>
    <recommendedName>
        <fullName evidence="8">Trehalose 6-phosphate phosphatase</fullName>
        <ecNumber evidence="8">3.1.3.12</ecNumber>
    </recommendedName>
</protein>
<comment type="function">
    <text evidence="7">Removes the phosphate from trehalose 6-phosphate to produce free trehalose. Trehalose accumulation in plant may improve abiotic stress tolerance.</text>
</comment>
<dbReference type="InterPro" id="IPR006379">
    <property type="entry name" value="HAD-SF_hydro_IIB"/>
</dbReference>
<evidence type="ECO:0000256" key="7">
    <source>
        <dbReference type="ARBA" id="ARBA00025274"/>
    </source>
</evidence>
<sequence length="378" mass="42140">MDLKSNHIAPLLTDQSRPGGNMLPYPPTQAAFSSHLLLNIPRKKTGVLDDVRAICWLDAMKSSSPPTKKKSKDISNDFSSTDADFAYRTWLLKYPSALSSFEQIANSAKGKRIVLFLDYDGTLSPIVLNPDSAIMSNDMRAVVKNVAKCFPTAIISGRSRDKVYEFVGLTELYYAGSHGMDIAGPVQKSVTVDHPNSIRFTDKQGKEVNLFQPAGEFLPMIEQVFSSLVESTKDIKGVQVESNKFCASVHYRNVDNESWMTVGQRVEAVMKNYPRLHLTCGRKVLEVRPNIDWDKGKAVTFLLESLGLTNCDDVLPIYVGDDRTDEDAFKVLRETNYGYGILVSSAPKESNACYSLKDPSEVMEFLNSLVMWKKSCAF</sequence>
<dbReference type="PANTHER" id="PTHR43768">
    <property type="entry name" value="TREHALOSE 6-PHOSPHATE PHOSPHATASE"/>
    <property type="match status" value="1"/>
</dbReference>
<evidence type="ECO:0000256" key="6">
    <source>
        <dbReference type="ARBA" id="ARBA00023016"/>
    </source>
</evidence>
<reference evidence="10" key="1">
    <citation type="submission" date="2018-02" db="EMBL/GenBank/DDBJ databases">
        <title>Rhizophora mucronata_Transcriptome.</title>
        <authorList>
            <person name="Meera S.P."/>
            <person name="Sreeshan A."/>
            <person name="Augustine A."/>
        </authorList>
    </citation>
    <scope>NUCLEOTIDE SEQUENCE</scope>
    <source>
        <tissue evidence="10">Leaf</tissue>
    </source>
</reference>
<comment type="pathway">
    <text evidence="3 8">Glycan biosynthesis; trehalose biosynthesis.</text>
</comment>
<feature type="region of interest" description="Disordered" evidence="9">
    <location>
        <begin position="1"/>
        <end position="20"/>
    </location>
</feature>